<dbReference type="InterPro" id="IPR029062">
    <property type="entry name" value="Class_I_gatase-like"/>
</dbReference>
<accession>A0A917V4I7</accession>
<evidence type="ECO:0000313" key="3">
    <source>
        <dbReference type="EMBL" id="GGK36197.1"/>
    </source>
</evidence>
<dbReference type="EMBL" id="BMMF01000006">
    <property type="protein sequence ID" value="GGK36197.1"/>
    <property type="molecule type" value="Genomic_DNA"/>
</dbReference>
<dbReference type="Gene3D" id="3.40.50.880">
    <property type="match status" value="1"/>
</dbReference>
<evidence type="ECO:0000256" key="1">
    <source>
        <dbReference type="SAM" id="MobiDB-lite"/>
    </source>
</evidence>
<dbReference type="InterPro" id="IPR017926">
    <property type="entry name" value="GATASE"/>
</dbReference>
<protein>
    <submittedName>
        <fullName evidence="3">Glutamine amidotransferase</fullName>
    </submittedName>
</protein>
<organism evidence="3 4">
    <name type="scientific">Salinarimonas ramus</name>
    <dbReference type="NCBI Taxonomy" id="690164"/>
    <lineage>
        <taxon>Bacteria</taxon>
        <taxon>Pseudomonadati</taxon>
        <taxon>Pseudomonadota</taxon>
        <taxon>Alphaproteobacteria</taxon>
        <taxon>Hyphomicrobiales</taxon>
        <taxon>Salinarimonadaceae</taxon>
        <taxon>Salinarimonas</taxon>
    </lineage>
</organism>
<dbReference type="Pfam" id="PF00117">
    <property type="entry name" value="GATase"/>
    <property type="match status" value="1"/>
</dbReference>
<dbReference type="SUPFAM" id="SSF52317">
    <property type="entry name" value="Class I glutamine amidotransferase-like"/>
    <property type="match status" value="1"/>
</dbReference>
<dbReference type="PANTHER" id="PTHR42695:SF5">
    <property type="entry name" value="GLUTAMINE AMIDOTRANSFERASE YLR126C-RELATED"/>
    <property type="match status" value="1"/>
</dbReference>
<reference evidence="3 4" key="1">
    <citation type="journal article" date="2014" name="Int. J. Syst. Evol. Microbiol.">
        <title>Complete genome sequence of Corynebacterium casei LMG S-19264T (=DSM 44701T), isolated from a smear-ripened cheese.</title>
        <authorList>
            <consortium name="US DOE Joint Genome Institute (JGI-PGF)"/>
            <person name="Walter F."/>
            <person name="Albersmeier A."/>
            <person name="Kalinowski J."/>
            <person name="Ruckert C."/>
        </authorList>
    </citation>
    <scope>NUCLEOTIDE SEQUENCE [LARGE SCALE GENOMIC DNA]</scope>
    <source>
        <strain evidence="3 4">CGMCC 1.9161</strain>
    </source>
</reference>
<dbReference type="RefSeq" id="WP_188913199.1">
    <property type="nucleotide sequence ID" value="NZ_BMMF01000006.1"/>
</dbReference>
<dbReference type="GO" id="GO:0005829">
    <property type="term" value="C:cytosol"/>
    <property type="evidence" value="ECO:0007669"/>
    <property type="project" value="TreeGrafter"/>
</dbReference>
<keyword evidence="4" id="KW-1185">Reference proteome</keyword>
<dbReference type="InterPro" id="IPR044992">
    <property type="entry name" value="ChyE-like"/>
</dbReference>
<feature type="compositionally biased region" description="Basic and acidic residues" evidence="1">
    <location>
        <begin position="1"/>
        <end position="11"/>
    </location>
</feature>
<dbReference type="PANTHER" id="PTHR42695">
    <property type="entry name" value="GLUTAMINE AMIDOTRANSFERASE YLR126C-RELATED"/>
    <property type="match status" value="1"/>
</dbReference>
<dbReference type="Proteomes" id="UP000600449">
    <property type="component" value="Unassembled WGS sequence"/>
</dbReference>
<name>A0A917V4I7_9HYPH</name>
<gene>
    <name evidence="3" type="primary">guaA</name>
    <name evidence="3" type="ORF">GCM10011322_24020</name>
</gene>
<evidence type="ECO:0000259" key="2">
    <source>
        <dbReference type="Pfam" id="PF00117"/>
    </source>
</evidence>
<comment type="caution">
    <text evidence="3">The sequence shown here is derived from an EMBL/GenBank/DDBJ whole genome shotgun (WGS) entry which is preliminary data.</text>
</comment>
<feature type="domain" description="Glutamine amidotransferase" evidence="2">
    <location>
        <begin position="46"/>
        <end position="205"/>
    </location>
</feature>
<dbReference type="AlphaFoldDB" id="A0A917V4I7"/>
<feature type="region of interest" description="Disordered" evidence="1">
    <location>
        <begin position="1"/>
        <end position="20"/>
    </location>
</feature>
<dbReference type="CDD" id="cd01741">
    <property type="entry name" value="GATase1_1"/>
    <property type="match status" value="1"/>
</dbReference>
<dbReference type="NCBIfam" id="NF005072">
    <property type="entry name" value="PRK06490.1"/>
    <property type="match status" value="1"/>
</dbReference>
<sequence length="283" mass="30960">MTDIARSRSDATVESDDATPAVAPKQPVLIVLHQETSIPGRVGTLLRERGHPLDIRRPRFGDPLPDTLAHHAGAVVFGGPMSANDEEDFLAREMDWCGVALREEKPFLGLCLGAQLLARHLGGRVYPHENGLAEIGYYPLRPTQEGMRLTARIGVDWPGHVYHWHREGFDCPTGAVTLATGDDFPVQAIRVGPAAYGFQFHPEVTYAMTCRWTTRAHERLSLPNAQPRKAHLEGRLIHDAPVRAWLDAFLDHWLAGGMVDAGASRGEEGGHAMIPRAAAASSL</sequence>
<keyword evidence="3" id="KW-0315">Glutamine amidotransferase</keyword>
<proteinExistence type="predicted"/>
<dbReference type="PROSITE" id="PS51273">
    <property type="entry name" value="GATASE_TYPE_1"/>
    <property type="match status" value="1"/>
</dbReference>
<evidence type="ECO:0000313" key="4">
    <source>
        <dbReference type="Proteomes" id="UP000600449"/>
    </source>
</evidence>